<evidence type="ECO:0000313" key="12">
    <source>
        <dbReference type="EMBL" id="AFZ37219.1"/>
    </source>
</evidence>
<dbReference type="RefSeq" id="WP_015194880.1">
    <property type="nucleotide sequence ID" value="NC_019748.1"/>
</dbReference>
<dbReference type="EC" id="2.7.11.1" evidence="1"/>
<dbReference type="PROSITE" id="PS50293">
    <property type="entry name" value="TPR_REGION"/>
    <property type="match status" value="2"/>
</dbReference>
<feature type="repeat" description="TPR" evidence="9">
    <location>
        <begin position="394"/>
        <end position="427"/>
    </location>
</feature>
<keyword evidence="6" id="KW-0067">ATP-binding</keyword>
<gene>
    <name evidence="12" type="ordered locus">Sta7437_3723</name>
</gene>
<comment type="catalytic activity">
    <reaction evidence="7">
        <text>L-threonyl-[protein] + ATP = O-phospho-L-threonyl-[protein] + ADP + H(+)</text>
        <dbReference type="Rhea" id="RHEA:46608"/>
        <dbReference type="Rhea" id="RHEA-COMP:11060"/>
        <dbReference type="Rhea" id="RHEA-COMP:11605"/>
        <dbReference type="ChEBI" id="CHEBI:15378"/>
        <dbReference type="ChEBI" id="CHEBI:30013"/>
        <dbReference type="ChEBI" id="CHEBI:30616"/>
        <dbReference type="ChEBI" id="CHEBI:61977"/>
        <dbReference type="ChEBI" id="CHEBI:456216"/>
        <dbReference type="EC" id="2.7.11.1"/>
    </reaction>
</comment>
<organism evidence="12 13">
    <name type="scientific">Stanieria cyanosphaera (strain ATCC 29371 / PCC 7437)</name>
    <dbReference type="NCBI Taxonomy" id="111780"/>
    <lineage>
        <taxon>Bacteria</taxon>
        <taxon>Bacillati</taxon>
        <taxon>Cyanobacteriota</taxon>
        <taxon>Cyanophyceae</taxon>
        <taxon>Pleurocapsales</taxon>
        <taxon>Dermocarpellaceae</taxon>
        <taxon>Stanieria</taxon>
    </lineage>
</organism>
<keyword evidence="4" id="KW-0547">Nucleotide-binding</keyword>
<feature type="repeat" description="TPR" evidence="9">
    <location>
        <begin position="326"/>
        <end position="359"/>
    </location>
</feature>
<dbReference type="PROSITE" id="PS50005">
    <property type="entry name" value="TPR"/>
    <property type="match status" value="3"/>
</dbReference>
<dbReference type="eggNOG" id="COG0515">
    <property type="taxonomic scope" value="Bacteria"/>
</dbReference>
<dbReference type="Pfam" id="PF13432">
    <property type="entry name" value="TPR_16"/>
    <property type="match status" value="1"/>
</dbReference>
<protein>
    <recommendedName>
        <fullName evidence="1">non-specific serine/threonine protein kinase</fullName>
        <ecNumber evidence="1">2.7.11.1</ecNumber>
    </recommendedName>
</protein>
<dbReference type="AlphaFoldDB" id="K9XYW3"/>
<dbReference type="Gene3D" id="1.25.40.10">
    <property type="entry name" value="Tetratricopeptide repeat domain"/>
    <property type="match status" value="2"/>
</dbReference>
<sequence>MSDELIGGRYRVIDCLRKTGFCETYVAHDMQLPGYPRCVVKKLQPQSNEEFVLETARRLFTNEANVLYRLSNHPQIPRLLAHLEVNEQFYLVQEFIEGKDLSQGEIHPNNRWSEEKVRSFLQEVLEILAFVHQHNVIHRDIKPSNLIRRVTDEKIVLIDFGAVKEISNMTLTEGQGNLLTVAIGTPGYMASEQQRGDPRFNSDIYALGITAIQAITGFHPDQLPRNPQTGEISWRERAGNCSNVLANILDKMVCNDFRERYQNVNEVLDDLRQQSLSKGGKKIKSPSEPNLVDPKKPARRWVWFAAIPLLLGLVFLGPRVWTVIKAMNYYNQGNLLNNEGKYEEAIDAFDQAIKIKPDFAEAWTNRGFAQGKLGRHLEKFSSCAQATSYQPKFAEAWNCRGLARSDLKQYEDALQEFNQALAVDQDFVNAWFNKGQVLIELDRYDEAITATRKALAIKPDLFLAWTQICRALYELQQYQDAKAHCEEARKIQPDHQTTVKLLELINSKLDNQ</sequence>
<keyword evidence="5 12" id="KW-0418">Kinase</keyword>
<dbReference type="OrthoDB" id="568198at2"/>
<evidence type="ECO:0000256" key="4">
    <source>
        <dbReference type="ARBA" id="ARBA00022741"/>
    </source>
</evidence>
<evidence type="ECO:0000256" key="7">
    <source>
        <dbReference type="ARBA" id="ARBA00047899"/>
    </source>
</evidence>
<dbReference type="PATRIC" id="fig|111780.3.peg.3853"/>
<dbReference type="STRING" id="111780.Sta7437_3723"/>
<dbReference type="SMART" id="SM00220">
    <property type="entry name" value="S_TKc"/>
    <property type="match status" value="1"/>
</dbReference>
<keyword evidence="2 12" id="KW-0723">Serine/threonine-protein kinase</keyword>
<dbReference type="EMBL" id="CP003653">
    <property type="protein sequence ID" value="AFZ37219.1"/>
    <property type="molecule type" value="Genomic_DNA"/>
</dbReference>
<dbReference type="GO" id="GO:0004674">
    <property type="term" value="F:protein serine/threonine kinase activity"/>
    <property type="evidence" value="ECO:0007669"/>
    <property type="project" value="UniProtKB-KW"/>
</dbReference>
<evidence type="ECO:0000256" key="5">
    <source>
        <dbReference type="ARBA" id="ARBA00022777"/>
    </source>
</evidence>
<feature type="transmembrane region" description="Helical" evidence="10">
    <location>
        <begin position="301"/>
        <end position="321"/>
    </location>
</feature>
<keyword evidence="13" id="KW-1185">Reference proteome</keyword>
<dbReference type="InterPro" id="IPR000719">
    <property type="entry name" value="Prot_kinase_dom"/>
</dbReference>
<keyword evidence="9" id="KW-0802">TPR repeat</keyword>
<dbReference type="KEGG" id="scs:Sta7437_3723"/>
<accession>K9XYW3</accession>
<keyword evidence="10" id="KW-1133">Transmembrane helix</keyword>
<dbReference type="SUPFAM" id="SSF48452">
    <property type="entry name" value="TPR-like"/>
    <property type="match status" value="1"/>
</dbReference>
<evidence type="ECO:0000256" key="9">
    <source>
        <dbReference type="PROSITE-ProRule" id="PRU00339"/>
    </source>
</evidence>
<proteinExistence type="predicted"/>
<dbReference type="SMART" id="SM00028">
    <property type="entry name" value="TPR"/>
    <property type="match status" value="5"/>
</dbReference>
<dbReference type="HOGENOM" id="CLU_000288_135_5_3"/>
<dbReference type="PANTHER" id="PTHR24363:SF0">
    <property type="entry name" value="SERINE_THREONINE KINASE LIKE DOMAIN CONTAINING 1"/>
    <property type="match status" value="1"/>
</dbReference>
<dbReference type="Pfam" id="PF00069">
    <property type="entry name" value="Pkinase"/>
    <property type="match status" value="1"/>
</dbReference>
<keyword evidence="3" id="KW-0808">Transferase</keyword>
<dbReference type="SUPFAM" id="SSF56112">
    <property type="entry name" value="Protein kinase-like (PK-like)"/>
    <property type="match status" value="1"/>
</dbReference>
<evidence type="ECO:0000313" key="13">
    <source>
        <dbReference type="Proteomes" id="UP000010473"/>
    </source>
</evidence>
<dbReference type="Gene3D" id="1.10.510.10">
    <property type="entry name" value="Transferase(Phosphotransferase) domain 1"/>
    <property type="match status" value="1"/>
</dbReference>
<keyword evidence="10" id="KW-0472">Membrane</keyword>
<dbReference type="GO" id="GO:0005524">
    <property type="term" value="F:ATP binding"/>
    <property type="evidence" value="ECO:0007669"/>
    <property type="project" value="UniProtKB-KW"/>
</dbReference>
<dbReference type="InterPro" id="IPR019734">
    <property type="entry name" value="TPR_rpt"/>
</dbReference>
<evidence type="ECO:0000256" key="3">
    <source>
        <dbReference type="ARBA" id="ARBA00022679"/>
    </source>
</evidence>
<dbReference type="CDD" id="cd14014">
    <property type="entry name" value="STKc_PknB_like"/>
    <property type="match status" value="1"/>
</dbReference>
<dbReference type="Proteomes" id="UP000010473">
    <property type="component" value="Chromosome"/>
</dbReference>
<dbReference type="InterPro" id="IPR011009">
    <property type="entry name" value="Kinase-like_dom_sf"/>
</dbReference>
<reference evidence="13" key="1">
    <citation type="journal article" date="2013" name="Proc. Natl. Acad. Sci. U.S.A.">
        <title>Improving the coverage of the cyanobacterial phylum using diversity-driven genome sequencing.</title>
        <authorList>
            <person name="Shih P.M."/>
            <person name="Wu D."/>
            <person name="Latifi A."/>
            <person name="Axen S.D."/>
            <person name="Fewer D.P."/>
            <person name="Talla E."/>
            <person name="Calteau A."/>
            <person name="Cai F."/>
            <person name="Tandeau de Marsac N."/>
            <person name="Rippka R."/>
            <person name="Herdman M."/>
            <person name="Sivonen K."/>
            <person name="Coursin T."/>
            <person name="Laurent T."/>
            <person name="Goodwin L."/>
            <person name="Nolan M."/>
            <person name="Davenport K.W."/>
            <person name="Han C.S."/>
            <person name="Rubin E.M."/>
            <person name="Eisen J.A."/>
            <person name="Woyke T."/>
            <person name="Gugger M."/>
            <person name="Kerfeld C.A."/>
        </authorList>
    </citation>
    <scope>NUCLEOTIDE SEQUENCE [LARGE SCALE GENOMIC DNA]</scope>
    <source>
        <strain evidence="13">ATCC 29371 / PCC 7437</strain>
    </source>
</reference>
<name>K9XYW3_STAC7</name>
<feature type="repeat" description="TPR" evidence="9">
    <location>
        <begin position="428"/>
        <end position="461"/>
    </location>
</feature>
<dbReference type="eggNOG" id="COG0457">
    <property type="taxonomic scope" value="Bacteria"/>
</dbReference>
<dbReference type="PANTHER" id="PTHR24363">
    <property type="entry name" value="SERINE/THREONINE PROTEIN KINASE"/>
    <property type="match status" value="1"/>
</dbReference>
<dbReference type="Gene3D" id="3.30.200.20">
    <property type="entry name" value="Phosphorylase Kinase, domain 1"/>
    <property type="match status" value="1"/>
</dbReference>
<evidence type="ECO:0000256" key="6">
    <source>
        <dbReference type="ARBA" id="ARBA00022840"/>
    </source>
</evidence>
<evidence type="ECO:0000256" key="8">
    <source>
        <dbReference type="ARBA" id="ARBA00048679"/>
    </source>
</evidence>
<comment type="catalytic activity">
    <reaction evidence="8">
        <text>L-seryl-[protein] + ATP = O-phospho-L-seryl-[protein] + ADP + H(+)</text>
        <dbReference type="Rhea" id="RHEA:17989"/>
        <dbReference type="Rhea" id="RHEA-COMP:9863"/>
        <dbReference type="Rhea" id="RHEA-COMP:11604"/>
        <dbReference type="ChEBI" id="CHEBI:15378"/>
        <dbReference type="ChEBI" id="CHEBI:29999"/>
        <dbReference type="ChEBI" id="CHEBI:30616"/>
        <dbReference type="ChEBI" id="CHEBI:83421"/>
        <dbReference type="ChEBI" id="CHEBI:456216"/>
        <dbReference type="EC" id="2.7.11.1"/>
    </reaction>
</comment>
<evidence type="ECO:0000256" key="1">
    <source>
        <dbReference type="ARBA" id="ARBA00012513"/>
    </source>
</evidence>
<evidence type="ECO:0000256" key="2">
    <source>
        <dbReference type="ARBA" id="ARBA00022527"/>
    </source>
</evidence>
<dbReference type="Pfam" id="PF13414">
    <property type="entry name" value="TPR_11"/>
    <property type="match status" value="1"/>
</dbReference>
<evidence type="ECO:0000259" key="11">
    <source>
        <dbReference type="PROSITE" id="PS50011"/>
    </source>
</evidence>
<keyword evidence="10" id="KW-0812">Transmembrane</keyword>
<evidence type="ECO:0000256" key="10">
    <source>
        <dbReference type="SAM" id="Phobius"/>
    </source>
</evidence>
<dbReference type="InterPro" id="IPR011990">
    <property type="entry name" value="TPR-like_helical_dom_sf"/>
</dbReference>
<feature type="domain" description="Protein kinase" evidence="11">
    <location>
        <begin position="10"/>
        <end position="276"/>
    </location>
</feature>
<dbReference type="PROSITE" id="PS50011">
    <property type="entry name" value="PROTEIN_KINASE_DOM"/>
    <property type="match status" value="1"/>
</dbReference>